<dbReference type="GO" id="GO:0006412">
    <property type="term" value="P:translation"/>
    <property type="evidence" value="ECO:0007669"/>
    <property type="project" value="InterPro"/>
</dbReference>
<dbReference type="NCBIfam" id="TIGR00061">
    <property type="entry name" value="L21"/>
    <property type="match status" value="1"/>
</dbReference>
<protein>
    <recommendedName>
        <fullName evidence="4">Large ribosomal subunit protein bL21m</fullName>
    </recommendedName>
</protein>
<dbReference type="PANTHER" id="PTHR21349">
    <property type="entry name" value="50S RIBOSOMAL PROTEIN L21"/>
    <property type="match status" value="1"/>
</dbReference>
<organism evidence="5">
    <name type="scientific">Paratrypanosoma confusum</name>
    <dbReference type="NCBI Taxonomy" id="1470209"/>
    <lineage>
        <taxon>Eukaryota</taxon>
        <taxon>Discoba</taxon>
        <taxon>Euglenozoa</taxon>
        <taxon>Kinetoplastea</taxon>
        <taxon>Metakinetoplastina</taxon>
        <taxon>Trypanosomatida</taxon>
        <taxon>Trypanosomatidae</taxon>
        <taxon>Paratrypanosoma</taxon>
    </lineage>
</organism>
<evidence type="ECO:0000313" key="5">
    <source>
        <dbReference type="EMBL" id="AGG11459.1"/>
    </source>
</evidence>
<keyword evidence="3" id="KW-0687">Ribonucleoprotein</keyword>
<dbReference type="InterPro" id="IPR036164">
    <property type="entry name" value="bL21-like_sf"/>
</dbReference>
<dbReference type="InterPro" id="IPR001787">
    <property type="entry name" value="Ribosomal_bL21"/>
</dbReference>
<dbReference type="GO" id="GO:0003735">
    <property type="term" value="F:structural constituent of ribosome"/>
    <property type="evidence" value="ECO:0007669"/>
    <property type="project" value="InterPro"/>
</dbReference>
<evidence type="ECO:0000256" key="1">
    <source>
        <dbReference type="ARBA" id="ARBA00008563"/>
    </source>
</evidence>
<feature type="non-terminal residue" evidence="5">
    <location>
        <position position="215"/>
    </location>
</feature>
<dbReference type="AlphaFoldDB" id="U3LNM0"/>
<dbReference type="InterPro" id="IPR028909">
    <property type="entry name" value="bL21-like"/>
</dbReference>
<accession>U3LNM0</accession>
<dbReference type="GO" id="GO:0003723">
    <property type="term" value="F:RNA binding"/>
    <property type="evidence" value="ECO:0007669"/>
    <property type="project" value="InterPro"/>
</dbReference>
<reference evidence="5" key="1">
    <citation type="journal article" date="2013" name="Curr. Biol.">
        <title>Paratrypanosoma is a novel early-branching trypanosomatid.</title>
        <authorList>
            <person name="Flegontov P."/>
            <person name="Votypka J."/>
            <person name="Skalicky T."/>
            <person name="Logacheva M.D."/>
            <person name="Penin A.A."/>
            <person name="Tanifuji G."/>
            <person name="Onodera N.T."/>
            <person name="Kondrashov A.S."/>
            <person name="Volf P."/>
            <person name="Archibald J.M."/>
            <person name="Lukes J."/>
        </authorList>
    </citation>
    <scope>NUCLEOTIDE SEQUENCE</scope>
    <source>
        <strain evidence="5">CUL13</strain>
    </source>
</reference>
<comment type="similarity">
    <text evidence="1">Belongs to the bacterial ribosomal protein bL21 family.</text>
</comment>
<name>U3LNM0_9TRYP</name>
<dbReference type="VEuPathDB" id="TriTrypDB:PCON_0019190"/>
<keyword evidence="2" id="KW-0689">Ribosomal protein</keyword>
<evidence type="ECO:0000256" key="2">
    <source>
        <dbReference type="ARBA" id="ARBA00022980"/>
    </source>
</evidence>
<evidence type="ECO:0000256" key="4">
    <source>
        <dbReference type="ARBA" id="ARBA00044129"/>
    </source>
</evidence>
<sequence length="215" mass="23853">MFRRFSVQRLAATESGGAAPEKSAGVASETLQQIHDALRPHLVGVPLFAVLYCGNHQYKVSVGDVIAVQRLRAEISSEIAFKKILCVGSPHFSAIGRPFLKHCRVVGVVEEQKRMRNVVSLFHSPGRRQTRWVDAQHAATIIRIRQIAYDPHFCGELDKYNGKMLDTFSKDAHTNMVYTLDSGDPLRQKDLASVENARPVDAGAAFLDLAMENNP</sequence>
<evidence type="ECO:0000256" key="3">
    <source>
        <dbReference type="ARBA" id="ARBA00023274"/>
    </source>
</evidence>
<dbReference type="EMBL" id="KC534690">
    <property type="protein sequence ID" value="AGG11459.1"/>
    <property type="molecule type" value="Genomic_DNA"/>
</dbReference>
<dbReference type="Pfam" id="PF00829">
    <property type="entry name" value="Ribosomal_L21p"/>
    <property type="match status" value="1"/>
</dbReference>
<dbReference type="SUPFAM" id="SSF141091">
    <property type="entry name" value="L21p-like"/>
    <property type="match status" value="1"/>
</dbReference>
<dbReference type="PANTHER" id="PTHR21349:SF0">
    <property type="entry name" value="LARGE RIBOSOMAL SUBUNIT PROTEIN BL21M"/>
    <property type="match status" value="1"/>
</dbReference>
<dbReference type="GO" id="GO:0005762">
    <property type="term" value="C:mitochondrial large ribosomal subunit"/>
    <property type="evidence" value="ECO:0007669"/>
    <property type="project" value="TreeGrafter"/>
</dbReference>
<proteinExistence type="inferred from homology"/>